<dbReference type="EMBL" id="SRRH01000005">
    <property type="protein sequence ID" value="KAG6303734.1"/>
    <property type="molecule type" value="Genomic_DNA"/>
</dbReference>
<organism evidence="8 9">
    <name type="scientific">Claviceps aff. purpurea</name>
    <dbReference type="NCBI Taxonomy" id="1967640"/>
    <lineage>
        <taxon>Eukaryota</taxon>
        <taxon>Fungi</taxon>
        <taxon>Dikarya</taxon>
        <taxon>Ascomycota</taxon>
        <taxon>Pezizomycotina</taxon>
        <taxon>Sordariomycetes</taxon>
        <taxon>Hypocreomycetidae</taxon>
        <taxon>Hypocreales</taxon>
        <taxon>Clavicipitaceae</taxon>
        <taxon>Claviceps</taxon>
    </lineage>
</organism>
<evidence type="ECO:0000256" key="4">
    <source>
        <dbReference type="ARBA" id="ARBA00022723"/>
    </source>
</evidence>
<evidence type="ECO:0008006" key="10">
    <source>
        <dbReference type="Google" id="ProtNLM"/>
    </source>
</evidence>
<evidence type="ECO:0000256" key="6">
    <source>
        <dbReference type="PIRSR" id="PIRSR602401-1"/>
    </source>
</evidence>
<name>A0A9P7QRY5_9HYPO</name>
<comment type="caution">
    <text evidence="8">The sequence shown here is derived from an EMBL/GenBank/DDBJ whole genome shotgun (WGS) entry which is preliminary data.</text>
</comment>
<evidence type="ECO:0000256" key="2">
    <source>
        <dbReference type="ARBA" id="ARBA00010617"/>
    </source>
</evidence>
<dbReference type="PANTHER" id="PTHR24305:SF232">
    <property type="entry name" value="P450, PUTATIVE (EUROFUNG)-RELATED"/>
    <property type="match status" value="1"/>
</dbReference>
<protein>
    <recommendedName>
        <fullName evidence="10">TRI13-cytochrome P450</fullName>
    </recommendedName>
</protein>
<dbReference type="GO" id="GO:0004497">
    <property type="term" value="F:monooxygenase activity"/>
    <property type="evidence" value="ECO:0007669"/>
    <property type="project" value="UniProtKB-KW"/>
</dbReference>
<keyword evidence="7" id="KW-0560">Oxidoreductase</keyword>
<dbReference type="PRINTS" id="PR00385">
    <property type="entry name" value="P450"/>
</dbReference>
<proteinExistence type="inferred from homology"/>
<comment type="cofactor">
    <cofactor evidence="1 6">
        <name>heme</name>
        <dbReference type="ChEBI" id="CHEBI:30413"/>
    </cofactor>
</comment>
<evidence type="ECO:0000256" key="1">
    <source>
        <dbReference type="ARBA" id="ARBA00001971"/>
    </source>
</evidence>
<dbReference type="Pfam" id="PF00067">
    <property type="entry name" value="p450"/>
    <property type="match status" value="2"/>
</dbReference>
<dbReference type="InterPro" id="IPR017972">
    <property type="entry name" value="Cyt_P450_CS"/>
</dbReference>
<evidence type="ECO:0000313" key="9">
    <source>
        <dbReference type="Proteomes" id="UP000707071"/>
    </source>
</evidence>
<evidence type="ECO:0000313" key="8">
    <source>
        <dbReference type="EMBL" id="KAG6303734.1"/>
    </source>
</evidence>
<gene>
    <name evidence="8" type="ORF">E4U09_005773</name>
</gene>
<comment type="similarity">
    <text evidence="2 7">Belongs to the cytochrome P450 family.</text>
</comment>
<dbReference type="GO" id="GO:0020037">
    <property type="term" value="F:heme binding"/>
    <property type="evidence" value="ECO:0007669"/>
    <property type="project" value="InterPro"/>
</dbReference>
<dbReference type="InterPro" id="IPR050121">
    <property type="entry name" value="Cytochrome_P450_monoxygenase"/>
</dbReference>
<evidence type="ECO:0000256" key="3">
    <source>
        <dbReference type="ARBA" id="ARBA00022617"/>
    </source>
</evidence>
<evidence type="ECO:0000256" key="5">
    <source>
        <dbReference type="ARBA" id="ARBA00023004"/>
    </source>
</evidence>
<dbReference type="InterPro" id="IPR001128">
    <property type="entry name" value="Cyt_P450"/>
</dbReference>
<keyword evidence="5 6" id="KW-0408">Iron</keyword>
<dbReference type="GO" id="GO:0016705">
    <property type="term" value="F:oxidoreductase activity, acting on paired donors, with incorporation or reduction of molecular oxygen"/>
    <property type="evidence" value="ECO:0007669"/>
    <property type="project" value="InterPro"/>
</dbReference>
<dbReference type="Gene3D" id="1.10.630.10">
    <property type="entry name" value="Cytochrome P450"/>
    <property type="match status" value="1"/>
</dbReference>
<dbReference type="InterPro" id="IPR002401">
    <property type="entry name" value="Cyt_P450_E_grp-I"/>
</dbReference>
<dbReference type="AlphaFoldDB" id="A0A9P7QRY5"/>
<keyword evidence="3 6" id="KW-0349">Heme</keyword>
<dbReference type="GO" id="GO:0005506">
    <property type="term" value="F:iron ion binding"/>
    <property type="evidence" value="ECO:0007669"/>
    <property type="project" value="InterPro"/>
</dbReference>
<reference evidence="8 9" key="1">
    <citation type="journal article" date="2020" name="bioRxiv">
        <title>Whole genome comparisons of ergot fungi reveals the divergence and evolution of species within the genus Claviceps are the result of varying mechanisms driving genome evolution and host range expansion.</title>
        <authorList>
            <person name="Wyka S.A."/>
            <person name="Mondo S.J."/>
            <person name="Liu M."/>
            <person name="Dettman J."/>
            <person name="Nalam V."/>
            <person name="Broders K.D."/>
        </authorList>
    </citation>
    <scope>NUCLEOTIDE SEQUENCE [LARGE SCALE GENOMIC DNA]</scope>
    <source>
        <strain evidence="8 9">Clav52</strain>
    </source>
</reference>
<evidence type="ECO:0000256" key="7">
    <source>
        <dbReference type="RuleBase" id="RU000461"/>
    </source>
</evidence>
<dbReference type="Proteomes" id="UP000707071">
    <property type="component" value="Unassembled WGS sequence"/>
</dbReference>
<sequence length="588" mass="66166">MTAENSIWSALMMLRPTIWTLVATSVLLFIVHGLQRTLPKPIPGIPYNQGIGILGDLPALLKAVKSGSVRPWLWAIPKRHNSAITQVFLSPFSTPFVILSDYYESYDIMVRRTKEFDRAPLHIDEFLPFMPDHQVAMMSSDPRFKAHKELVKGLMSPGNLSSDFAPVVHEKVSHLIGLWKTKIDAAQGRAFAAHQDLQELSCELTSTLVFGFDEGRKVLEPYRDYLSSKGSSASWTDAANTVCFARPPLPPELQALAVMTKFMQFTTTGFAPHLQVWILKRTKWRKYFQTKDRLLSNEINKSVERLFAAGSDSSRCKTVIDHLLERELVMAEKSGSRPDFHKPSIRGEAFGSFVAGSDTVSTSICWAVKFLADNQTAQAKLRRQLHISYRDAYDEERQPDVSEICHTSAPYLDAFIEESLRCGKTVPSLIRQATVDTEILGYHIPKGTQIFLGVGPSITEPAMPVADEARSSSSRAYSQRLPSWDDDKITHFNPERWLKTRGDTTRTGAGEFDNLEYDCNAGPMLSFGAGSRGCFGKRLAYLEKRIMITLLVWNLTFEKCAPELSHYVERDEFTCVPTCCYVKLQRTG</sequence>
<dbReference type="PROSITE" id="PS00086">
    <property type="entry name" value="CYTOCHROME_P450"/>
    <property type="match status" value="1"/>
</dbReference>
<dbReference type="PRINTS" id="PR00463">
    <property type="entry name" value="EP450I"/>
</dbReference>
<dbReference type="SUPFAM" id="SSF48264">
    <property type="entry name" value="Cytochrome P450"/>
    <property type="match status" value="1"/>
</dbReference>
<dbReference type="PANTHER" id="PTHR24305">
    <property type="entry name" value="CYTOCHROME P450"/>
    <property type="match status" value="1"/>
</dbReference>
<keyword evidence="9" id="KW-1185">Reference proteome</keyword>
<keyword evidence="4 6" id="KW-0479">Metal-binding</keyword>
<dbReference type="InterPro" id="IPR036396">
    <property type="entry name" value="Cyt_P450_sf"/>
</dbReference>
<accession>A0A9P7QRY5</accession>
<feature type="binding site" description="axial binding residue" evidence="6">
    <location>
        <position position="534"/>
    </location>
    <ligand>
        <name>heme</name>
        <dbReference type="ChEBI" id="CHEBI:30413"/>
    </ligand>
    <ligandPart>
        <name>Fe</name>
        <dbReference type="ChEBI" id="CHEBI:18248"/>
    </ligandPart>
</feature>
<keyword evidence="7" id="KW-0503">Monooxygenase</keyword>